<keyword evidence="2" id="KW-1185">Reference proteome</keyword>
<evidence type="ECO:0000313" key="2">
    <source>
        <dbReference type="Proteomes" id="UP001642464"/>
    </source>
</evidence>
<protein>
    <submittedName>
        <fullName evidence="1">Uncharacterized protein</fullName>
    </submittedName>
</protein>
<evidence type="ECO:0000313" key="1">
    <source>
        <dbReference type="EMBL" id="CAK9025094.1"/>
    </source>
</evidence>
<reference evidence="1 2" key="1">
    <citation type="submission" date="2024-02" db="EMBL/GenBank/DDBJ databases">
        <authorList>
            <person name="Chen Y."/>
            <person name="Shah S."/>
            <person name="Dougan E. K."/>
            <person name="Thang M."/>
            <person name="Chan C."/>
        </authorList>
    </citation>
    <scope>NUCLEOTIDE SEQUENCE [LARGE SCALE GENOMIC DNA]</scope>
</reference>
<sequence>MTSLDPASVPFEVRQKQSFRVAAKEFAKAPVVLHLTASGDLERLGKAFANHERFNGPRPPEEVIVPFWEKSEKERQALRCATAPARPSSQIFRTISASGLSRDQRRARLAMSCSTPLHGVSSQRNALFADWIHSTLQGPSARRLSQSQSAAELLSEPGMSMVTRMVPERANMILPSWTDRKQQTRMVWVGMEREKWDTLDARRTR</sequence>
<comment type="caution">
    <text evidence="1">The sequence shown here is derived from an EMBL/GenBank/DDBJ whole genome shotgun (WGS) entry which is preliminary data.</text>
</comment>
<accession>A0ABP0KE64</accession>
<organism evidence="1 2">
    <name type="scientific">Durusdinium trenchii</name>
    <dbReference type="NCBI Taxonomy" id="1381693"/>
    <lineage>
        <taxon>Eukaryota</taxon>
        <taxon>Sar</taxon>
        <taxon>Alveolata</taxon>
        <taxon>Dinophyceae</taxon>
        <taxon>Suessiales</taxon>
        <taxon>Symbiodiniaceae</taxon>
        <taxon>Durusdinium</taxon>
    </lineage>
</organism>
<dbReference type="EMBL" id="CAXAMM010011112">
    <property type="protein sequence ID" value="CAK9025094.1"/>
    <property type="molecule type" value="Genomic_DNA"/>
</dbReference>
<gene>
    <name evidence="1" type="ORF">SCF082_LOCUS16927</name>
</gene>
<name>A0ABP0KE64_9DINO</name>
<dbReference type="Proteomes" id="UP001642464">
    <property type="component" value="Unassembled WGS sequence"/>
</dbReference>
<proteinExistence type="predicted"/>